<sequence>MDTTMHKPMSDPPLSPPPSPAAVVPPSHSSGCNSLLLTKAYCPFESDPDDIWYKRLLEEEESVETKRYLAIFFNFVAYGRYKTELKKIGYEKKQKLEARARAITRAKAEGQAKFQDKAYNKIIDAITEVLFSRL</sequence>
<dbReference type="Proteomes" id="UP000748756">
    <property type="component" value="Unassembled WGS sequence"/>
</dbReference>
<gene>
    <name evidence="2" type="ORF">BG015_011265</name>
</gene>
<protein>
    <submittedName>
        <fullName evidence="2">Uncharacterized protein</fullName>
    </submittedName>
</protein>
<feature type="compositionally biased region" description="Pro residues" evidence="1">
    <location>
        <begin position="10"/>
        <end position="20"/>
    </location>
</feature>
<dbReference type="EMBL" id="JAAAUQ010000086">
    <property type="protein sequence ID" value="KAF9155028.1"/>
    <property type="molecule type" value="Genomic_DNA"/>
</dbReference>
<feature type="region of interest" description="Disordered" evidence="1">
    <location>
        <begin position="1"/>
        <end position="29"/>
    </location>
</feature>
<evidence type="ECO:0000313" key="3">
    <source>
        <dbReference type="Proteomes" id="UP000748756"/>
    </source>
</evidence>
<name>A0A9P5S4Z8_9FUNG</name>
<comment type="caution">
    <text evidence="2">The sequence shown here is derived from an EMBL/GenBank/DDBJ whole genome shotgun (WGS) entry which is preliminary data.</text>
</comment>
<dbReference type="AlphaFoldDB" id="A0A9P5S4Z8"/>
<accession>A0A9P5S4Z8</accession>
<evidence type="ECO:0000313" key="2">
    <source>
        <dbReference type="EMBL" id="KAF9155028.1"/>
    </source>
</evidence>
<organism evidence="2 3">
    <name type="scientific">Linnemannia schmuckeri</name>
    <dbReference type="NCBI Taxonomy" id="64567"/>
    <lineage>
        <taxon>Eukaryota</taxon>
        <taxon>Fungi</taxon>
        <taxon>Fungi incertae sedis</taxon>
        <taxon>Mucoromycota</taxon>
        <taxon>Mortierellomycotina</taxon>
        <taxon>Mortierellomycetes</taxon>
        <taxon>Mortierellales</taxon>
        <taxon>Mortierellaceae</taxon>
        <taxon>Linnemannia</taxon>
    </lineage>
</organism>
<dbReference type="OrthoDB" id="2487304at2759"/>
<reference evidence="2" key="1">
    <citation type="journal article" date="2020" name="Fungal Divers.">
        <title>Resolving the Mortierellaceae phylogeny through synthesis of multi-gene phylogenetics and phylogenomics.</title>
        <authorList>
            <person name="Vandepol N."/>
            <person name="Liber J."/>
            <person name="Desiro A."/>
            <person name="Na H."/>
            <person name="Kennedy M."/>
            <person name="Barry K."/>
            <person name="Grigoriev I.V."/>
            <person name="Miller A.N."/>
            <person name="O'Donnell K."/>
            <person name="Stajich J.E."/>
            <person name="Bonito G."/>
        </authorList>
    </citation>
    <scope>NUCLEOTIDE SEQUENCE</scope>
    <source>
        <strain evidence="2">NRRL 6426</strain>
    </source>
</reference>
<keyword evidence="3" id="KW-1185">Reference proteome</keyword>
<evidence type="ECO:0000256" key="1">
    <source>
        <dbReference type="SAM" id="MobiDB-lite"/>
    </source>
</evidence>
<proteinExistence type="predicted"/>